<dbReference type="EMBL" id="FMJB01000019">
    <property type="protein sequence ID" value="SCM66333.1"/>
    <property type="molecule type" value="Genomic_DNA"/>
</dbReference>
<dbReference type="Pfam" id="PF12006">
    <property type="entry name" value="DUF3500"/>
    <property type="match status" value="1"/>
</dbReference>
<keyword evidence="2" id="KW-1185">Reference proteome</keyword>
<evidence type="ECO:0000313" key="1">
    <source>
        <dbReference type="EMBL" id="SCM66333.1"/>
    </source>
</evidence>
<dbReference type="InterPro" id="IPR021889">
    <property type="entry name" value="DUF3500"/>
</dbReference>
<dbReference type="PANTHER" id="PTHR37489">
    <property type="entry name" value="DUF3500 DOMAIN-CONTAINING PROTEIN"/>
    <property type="match status" value="1"/>
</dbReference>
<dbReference type="Proteomes" id="UP000184085">
    <property type="component" value="Unassembled WGS sequence"/>
</dbReference>
<dbReference type="AlphaFoldDB" id="A0A1M4MVG5"/>
<organism evidence="1 2">
    <name type="scientific">Donghicola eburneus</name>
    <dbReference type="NCBI Taxonomy" id="393278"/>
    <lineage>
        <taxon>Bacteria</taxon>
        <taxon>Pseudomonadati</taxon>
        <taxon>Pseudomonadota</taxon>
        <taxon>Alphaproteobacteria</taxon>
        <taxon>Rhodobacterales</taxon>
        <taxon>Roseobacteraceae</taxon>
        <taxon>Donghicola</taxon>
    </lineage>
</organism>
<protein>
    <submittedName>
        <fullName evidence="1">Uncharacterized protein</fullName>
    </submittedName>
</protein>
<evidence type="ECO:0000313" key="2">
    <source>
        <dbReference type="Proteomes" id="UP000184085"/>
    </source>
</evidence>
<name>A0A1M4MVG5_9RHOB</name>
<dbReference type="PANTHER" id="PTHR37489:SF1">
    <property type="entry name" value="DUF3500 DOMAIN-CONTAINING PROTEIN"/>
    <property type="match status" value="1"/>
</dbReference>
<gene>
    <name evidence="1" type="ORF">KARMA_0507</name>
</gene>
<sequence length="365" mass="39732">MTLTRFQKFGLLGIAAAASLGGFYLSEMSAQGRNLQTPAAQIDVKRDFNVPMADAQTDAIITAANAFLDTLNTEQRAAAVFDFADNTQRANWSNFPDGPVVRQGVMRGNMSETQLDALNTLLRTALSEEGYQNVLYQLAAEESLENGPGEPNFGDDFYYVSFLGEPALDVPWMFQFGGHHLAINVTVFGPDLSFSPMLTGGEPLRINMNDKAVYITEKETTAAAALIHSLSDAQKKETIRSDKAINLLLGPGEFGTTLAPEGVKGSDLTDSQRALLMDVIKARLGFINADDFAAKMAVVGSQLDDTYFGWWGPEAPLGAAYFRVTGPSVVMEYAPQDLDADPTNHAHNMYRDPQNDYGTMWIAAE</sequence>
<proteinExistence type="predicted"/>
<reference evidence="2" key="1">
    <citation type="submission" date="2016-09" db="EMBL/GenBank/DDBJ databases">
        <authorList>
            <person name="Wibberg D."/>
        </authorList>
    </citation>
    <scope>NUCLEOTIDE SEQUENCE [LARGE SCALE GENOMIC DNA]</scope>
</reference>
<accession>A0A1M4MVG5</accession>
<dbReference type="RefSeq" id="WP_072703572.1">
    <property type="nucleotide sequence ID" value="NZ_FMJB01000019.1"/>
</dbReference>